<dbReference type="SMART" id="SM00333">
    <property type="entry name" value="TUDOR"/>
    <property type="match status" value="1"/>
</dbReference>
<evidence type="ECO:0000256" key="1">
    <source>
        <dbReference type="ARBA" id="ARBA00004123"/>
    </source>
</evidence>
<dbReference type="SUPFAM" id="SSF63748">
    <property type="entry name" value="Tudor/PWWP/MBT"/>
    <property type="match status" value="1"/>
</dbReference>
<evidence type="ECO:0000313" key="6">
    <source>
        <dbReference type="EMBL" id="KAB0396936.1"/>
    </source>
</evidence>
<dbReference type="Gene3D" id="2.30.30.140">
    <property type="match status" value="1"/>
</dbReference>
<dbReference type="AlphaFoldDB" id="A0A643C9M9"/>
<name>A0A643C9M9_BALPH</name>
<organism evidence="6 7">
    <name type="scientific">Balaenoptera physalus</name>
    <name type="common">Fin whale</name>
    <name type="synonym">Balaena physalus</name>
    <dbReference type="NCBI Taxonomy" id="9770"/>
    <lineage>
        <taxon>Eukaryota</taxon>
        <taxon>Metazoa</taxon>
        <taxon>Chordata</taxon>
        <taxon>Craniata</taxon>
        <taxon>Vertebrata</taxon>
        <taxon>Euteleostomi</taxon>
        <taxon>Mammalia</taxon>
        <taxon>Eutheria</taxon>
        <taxon>Laurasiatheria</taxon>
        <taxon>Artiodactyla</taxon>
        <taxon>Whippomorpha</taxon>
        <taxon>Cetacea</taxon>
        <taxon>Mysticeti</taxon>
        <taxon>Balaenopteridae</taxon>
        <taxon>Balaenoptera</taxon>
    </lineage>
</organism>
<gene>
    <name evidence="6" type="ORF">E2I00_009851</name>
</gene>
<keyword evidence="7" id="KW-1185">Reference proteome</keyword>
<proteinExistence type="predicted"/>
<keyword evidence="2" id="KW-0677">Repeat</keyword>
<feature type="compositionally biased region" description="Acidic residues" evidence="4">
    <location>
        <begin position="53"/>
        <end position="65"/>
    </location>
</feature>
<evidence type="ECO:0000313" key="7">
    <source>
        <dbReference type="Proteomes" id="UP000437017"/>
    </source>
</evidence>
<accession>A0A643C9M9</accession>
<dbReference type="GO" id="GO:0005634">
    <property type="term" value="C:nucleus"/>
    <property type="evidence" value="ECO:0007669"/>
    <property type="project" value="UniProtKB-SubCell"/>
</dbReference>
<dbReference type="EMBL" id="SGJD01002062">
    <property type="protein sequence ID" value="KAB0396936.1"/>
    <property type="molecule type" value="Genomic_DNA"/>
</dbReference>
<protein>
    <recommendedName>
        <fullName evidence="5">Tudor domain-containing protein</fullName>
    </recommendedName>
</protein>
<evidence type="ECO:0000256" key="3">
    <source>
        <dbReference type="ARBA" id="ARBA00023242"/>
    </source>
</evidence>
<feature type="region of interest" description="Disordered" evidence="4">
    <location>
        <begin position="1"/>
        <end position="65"/>
    </location>
</feature>
<reference evidence="6 7" key="1">
    <citation type="journal article" date="2019" name="PLoS ONE">
        <title>Genomic analyses reveal an absence of contemporary introgressive admixture between fin whales and blue whales, despite known hybrids.</title>
        <authorList>
            <person name="Westbury M.V."/>
            <person name="Petersen B."/>
            <person name="Lorenzen E.D."/>
        </authorList>
    </citation>
    <scope>NUCLEOTIDE SEQUENCE [LARGE SCALE GENOMIC DNA]</scope>
    <source>
        <strain evidence="6">FinWhale-01</strain>
    </source>
</reference>
<keyword evidence="3" id="KW-0539">Nucleus</keyword>
<dbReference type="Proteomes" id="UP000437017">
    <property type="component" value="Unassembled WGS sequence"/>
</dbReference>
<evidence type="ECO:0000256" key="4">
    <source>
        <dbReference type="SAM" id="MobiDB-lite"/>
    </source>
</evidence>
<dbReference type="CDD" id="cd20467">
    <property type="entry name" value="Tudor_JMJD2B_rpt2"/>
    <property type="match status" value="1"/>
</dbReference>
<evidence type="ECO:0000259" key="5">
    <source>
        <dbReference type="SMART" id="SM00333"/>
    </source>
</evidence>
<dbReference type="InterPro" id="IPR040477">
    <property type="entry name" value="KDM4-like_Tudor"/>
</dbReference>
<dbReference type="InterPro" id="IPR002999">
    <property type="entry name" value="Tudor"/>
</dbReference>
<comment type="caution">
    <text evidence="6">The sequence shown here is derived from an EMBL/GenBank/DDBJ whole genome shotgun (WGS) entry which is preliminary data.</text>
</comment>
<dbReference type="Pfam" id="PF18104">
    <property type="entry name" value="Tudor_2"/>
    <property type="match status" value="1"/>
</dbReference>
<comment type="subcellular location">
    <subcellularLocation>
        <location evidence="1">Nucleus</location>
    </subcellularLocation>
</comment>
<dbReference type="OrthoDB" id="9547406at2759"/>
<feature type="compositionally biased region" description="Acidic residues" evidence="4">
    <location>
        <begin position="1"/>
        <end position="10"/>
    </location>
</feature>
<sequence length="245" mass="27235">MELTGPEEESGVGKVQAPSTFSKLKMEIKKSRRHPLGRPPTRSPLSVVKQEASSDEEAFPFSGDEDVGDPEALRSLLSLQWKNKAASFQAERKFNAAAALTEPYCAICTLFYPYSQSRDCARLGPPSEGEFVELRWTDGNIYRAKFISSVTSHIYQVEFEDGSQLTVKRGDIFTLDEELPKRVRSRLSVSTGAPQENVFSGEEVKAAKRPRVGTPRAAEDLGRNLDYPAFMESLLQAHCWPGAPF</sequence>
<feature type="domain" description="Tudor" evidence="5">
    <location>
        <begin position="124"/>
        <end position="180"/>
    </location>
</feature>
<evidence type="ECO:0000256" key="2">
    <source>
        <dbReference type="ARBA" id="ARBA00022737"/>
    </source>
</evidence>